<evidence type="ECO:0000256" key="1">
    <source>
        <dbReference type="ARBA" id="ARBA00022596"/>
    </source>
</evidence>
<evidence type="ECO:0000313" key="5">
    <source>
        <dbReference type="EMBL" id="SES41368.1"/>
    </source>
</evidence>
<evidence type="ECO:0000256" key="4">
    <source>
        <dbReference type="HAMAP-Rule" id="MF_00213"/>
    </source>
</evidence>
<keyword evidence="1 4" id="KW-0533">Nickel</keyword>
<feature type="binding site" evidence="4">
    <location>
        <position position="2"/>
    </location>
    <ligand>
        <name>Ni(2+)</name>
        <dbReference type="ChEBI" id="CHEBI:49786"/>
    </ligand>
</feature>
<feature type="binding site" evidence="4">
    <location>
        <position position="74"/>
    </location>
    <ligand>
        <name>Zn(2+)</name>
        <dbReference type="ChEBI" id="CHEBI:29105"/>
    </ligand>
</feature>
<name>A0A1H9X579_BUTFI</name>
<evidence type="ECO:0000256" key="3">
    <source>
        <dbReference type="ARBA" id="ARBA00022833"/>
    </source>
</evidence>
<dbReference type="EMBL" id="FOGJ01000044">
    <property type="protein sequence ID" value="SES41368.1"/>
    <property type="molecule type" value="Genomic_DNA"/>
</dbReference>
<feature type="binding site" evidence="4">
    <location>
        <position position="90"/>
    </location>
    <ligand>
        <name>Zn(2+)</name>
        <dbReference type="ChEBI" id="CHEBI:29105"/>
    </ligand>
</feature>
<dbReference type="HAMAP" id="MF_00213">
    <property type="entry name" value="HypA_HybF"/>
    <property type="match status" value="1"/>
</dbReference>
<accession>A0A1H9X579</accession>
<dbReference type="eggNOG" id="COG0375">
    <property type="taxonomic scope" value="Bacteria"/>
</dbReference>
<feature type="binding site" evidence="4">
    <location>
        <position position="77"/>
    </location>
    <ligand>
        <name>Zn(2+)</name>
        <dbReference type="ChEBI" id="CHEBI:29105"/>
    </ligand>
</feature>
<dbReference type="GO" id="GO:0051604">
    <property type="term" value="P:protein maturation"/>
    <property type="evidence" value="ECO:0007669"/>
    <property type="project" value="InterPro"/>
</dbReference>
<evidence type="ECO:0000313" key="6">
    <source>
        <dbReference type="Proteomes" id="UP000182584"/>
    </source>
</evidence>
<sequence>MHEMGIVTHLAKTLDETAIENNLTKIGSVTLQIGEVSGIMTDYFVECWDYFKGRHPVLTDSTLKLEQIPAITWCNSCKKEYETVKYGRECPYCHSGETWLLKGNECIIKEIEAEGGNNP</sequence>
<comment type="function">
    <text evidence="4">Involved in the maturation of [NiFe] hydrogenases. Required for nickel insertion into the metal center of the hydrogenase.</text>
</comment>
<protein>
    <recommendedName>
        <fullName evidence="4">Hydrogenase maturation factor HypA</fullName>
    </recommendedName>
</protein>
<gene>
    <name evidence="4" type="primary">hypA</name>
    <name evidence="5" type="ORF">SAMN04487884_1445</name>
</gene>
<reference evidence="5 6" key="1">
    <citation type="submission" date="2016-10" db="EMBL/GenBank/DDBJ databases">
        <authorList>
            <person name="de Groot N.N."/>
        </authorList>
    </citation>
    <scope>NUCLEOTIDE SEQUENCE [LARGE SCALE GENOMIC DNA]</scope>
    <source>
        <strain evidence="5 6">AR40</strain>
    </source>
</reference>
<comment type="similarity">
    <text evidence="4">Belongs to the HypA/HybF family.</text>
</comment>
<dbReference type="OrthoDB" id="9800361at2"/>
<feature type="binding site" evidence="4">
    <location>
        <position position="93"/>
    </location>
    <ligand>
        <name>Zn(2+)</name>
        <dbReference type="ChEBI" id="CHEBI:29105"/>
    </ligand>
</feature>
<dbReference type="PANTHER" id="PTHR34535">
    <property type="entry name" value="HYDROGENASE MATURATION FACTOR HYPA"/>
    <property type="match status" value="1"/>
</dbReference>
<proteinExistence type="inferred from homology"/>
<keyword evidence="2 4" id="KW-0479">Metal-binding</keyword>
<dbReference type="GO" id="GO:0008270">
    <property type="term" value="F:zinc ion binding"/>
    <property type="evidence" value="ECO:0007669"/>
    <property type="project" value="UniProtKB-UniRule"/>
</dbReference>
<dbReference type="AlphaFoldDB" id="A0A1H9X579"/>
<keyword evidence="3 4" id="KW-0862">Zinc</keyword>
<dbReference type="InterPro" id="IPR000688">
    <property type="entry name" value="HypA/HybF"/>
</dbReference>
<dbReference type="Pfam" id="PF01155">
    <property type="entry name" value="HypA"/>
    <property type="match status" value="1"/>
</dbReference>
<dbReference type="GO" id="GO:0016151">
    <property type="term" value="F:nickel cation binding"/>
    <property type="evidence" value="ECO:0007669"/>
    <property type="project" value="UniProtKB-UniRule"/>
</dbReference>
<dbReference type="Gene3D" id="3.30.2320.80">
    <property type="match status" value="1"/>
</dbReference>
<dbReference type="PANTHER" id="PTHR34535:SF3">
    <property type="entry name" value="HYDROGENASE MATURATION FACTOR HYPA"/>
    <property type="match status" value="1"/>
</dbReference>
<organism evidence="5 6">
    <name type="scientific">Butyrivibrio fibrisolvens</name>
    <dbReference type="NCBI Taxonomy" id="831"/>
    <lineage>
        <taxon>Bacteria</taxon>
        <taxon>Bacillati</taxon>
        <taxon>Bacillota</taxon>
        <taxon>Clostridia</taxon>
        <taxon>Lachnospirales</taxon>
        <taxon>Lachnospiraceae</taxon>
        <taxon>Butyrivibrio</taxon>
    </lineage>
</organism>
<dbReference type="PIRSF" id="PIRSF004761">
    <property type="entry name" value="Hydrgn_mat_HypA"/>
    <property type="match status" value="1"/>
</dbReference>
<dbReference type="Proteomes" id="UP000182584">
    <property type="component" value="Unassembled WGS sequence"/>
</dbReference>
<evidence type="ECO:0000256" key="2">
    <source>
        <dbReference type="ARBA" id="ARBA00022723"/>
    </source>
</evidence>